<protein>
    <submittedName>
        <fullName evidence="4">Uncharacterized protein</fullName>
    </submittedName>
</protein>
<dbReference type="Pfam" id="PF12796">
    <property type="entry name" value="Ank_2"/>
    <property type="match status" value="1"/>
</dbReference>
<evidence type="ECO:0000256" key="3">
    <source>
        <dbReference type="PROSITE-ProRule" id="PRU00023"/>
    </source>
</evidence>
<dbReference type="SMART" id="SM00248">
    <property type="entry name" value="ANK"/>
    <property type="match status" value="5"/>
</dbReference>
<feature type="repeat" description="ANK" evidence="3">
    <location>
        <begin position="54"/>
        <end position="86"/>
    </location>
</feature>
<keyword evidence="2 3" id="KW-0040">ANK repeat</keyword>
<dbReference type="PROSITE" id="PS50297">
    <property type="entry name" value="ANK_REP_REGION"/>
    <property type="match status" value="2"/>
</dbReference>
<evidence type="ECO:0000313" key="5">
    <source>
        <dbReference type="Proteomes" id="UP000229504"/>
    </source>
</evidence>
<dbReference type="PANTHER" id="PTHR24171:SF9">
    <property type="entry name" value="ANKYRIN REPEAT DOMAIN-CONTAINING PROTEIN 39"/>
    <property type="match status" value="1"/>
</dbReference>
<dbReference type="SUPFAM" id="SSF48403">
    <property type="entry name" value="Ankyrin repeat"/>
    <property type="match status" value="1"/>
</dbReference>
<sequence>MELSPITNRPESANTPDEDGYYPLHHAAMDECAKNEDVKALLVAGAELEARTRHGRTALHLACLSGNHHIVKFLISVGANIAAIDEDGNTPIHMAVEGSNSSIKLLLDAGAQIDPINNERKTPLIFACEIGKVGAIKNLCDSGANTKIDQYSEKTLIRLAIDSFKSIFPSNAQQMINSLIKAGAEVGRKDPLTGKTELHIIAELTHDKWDGEKHLNTLKLLINNSGNPWERDKDGKSPISIIKNQDIESLKPALKKHIKGREISIATSIETIAELRAFYFNQSKLGKNELYELLRDGTPAKQYFTETLSLPSALIES</sequence>
<dbReference type="InterPro" id="IPR036770">
    <property type="entry name" value="Ankyrin_rpt-contain_sf"/>
</dbReference>
<evidence type="ECO:0000256" key="1">
    <source>
        <dbReference type="ARBA" id="ARBA00022737"/>
    </source>
</evidence>
<reference evidence="5" key="1">
    <citation type="submission" date="2017-06" db="EMBL/GenBank/DDBJ databases">
        <authorList>
            <person name="Rastogi G."/>
            <person name="Vaishampayan P."/>
            <person name="Seuylemezian A."/>
        </authorList>
    </citation>
    <scope>NUCLEOTIDE SEQUENCE [LARGE SCALE GENOMIC DNA]</scope>
    <source>
        <strain evidence="5">PI11</strain>
    </source>
</reference>
<dbReference type="EMBL" id="NIQU01000003">
    <property type="protein sequence ID" value="PIA69629.1"/>
    <property type="molecule type" value="Genomic_DNA"/>
</dbReference>
<dbReference type="AlphaFoldDB" id="A0A2G5FNR5"/>
<dbReference type="InterPro" id="IPR002110">
    <property type="entry name" value="Ankyrin_rpt"/>
</dbReference>
<dbReference type="PANTHER" id="PTHR24171">
    <property type="entry name" value="ANKYRIN REPEAT DOMAIN-CONTAINING PROTEIN 39-RELATED"/>
    <property type="match status" value="1"/>
</dbReference>
<dbReference type="PROSITE" id="PS50088">
    <property type="entry name" value="ANK_REPEAT"/>
    <property type="match status" value="3"/>
</dbReference>
<comment type="caution">
    <text evidence="4">The sequence shown here is derived from an EMBL/GenBank/DDBJ whole genome shotgun (WGS) entry which is preliminary data.</text>
</comment>
<organism evidence="4 5">
    <name type="scientific">Pseudomonas sediminis</name>
    <dbReference type="NCBI Taxonomy" id="1691904"/>
    <lineage>
        <taxon>Bacteria</taxon>
        <taxon>Pseudomonadati</taxon>
        <taxon>Pseudomonadota</taxon>
        <taxon>Gammaproteobacteria</taxon>
        <taxon>Pseudomonadales</taxon>
        <taxon>Pseudomonadaceae</taxon>
        <taxon>Pseudomonas</taxon>
    </lineage>
</organism>
<accession>A0A2G5FNR5</accession>
<gene>
    <name evidence="4" type="ORF">CDO35_08155</name>
</gene>
<dbReference type="RefSeq" id="WP_099523695.1">
    <property type="nucleotide sequence ID" value="NZ_NIQU01000003.1"/>
</dbReference>
<evidence type="ECO:0000256" key="2">
    <source>
        <dbReference type="ARBA" id="ARBA00023043"/>
    </source>
</evidence>
<name>A0A2G5FNR5_9PSED</name>
<dbReference type="Gene3D" id="1.25.40.20">
    <property type="entry name" value="Ankyrin repeat-containing domain"/>
    <property type="match status" value="1"/>
</dbReference>
<evidence type="ECO:0000313" key="4">
    <source>
        <dbReference type="EMBL" id="PIA69629.1"/>
    </source>
</evidence>
<dbReference type="Proteomes" id="UP000229504">
    <property type="component" value="Unassembled WGS sequence"/>
</dbReference>
<proteinExistence type="predicted"/>
<feature type="repeat" description="ANK" evidence="3">
    <location>
        <begin position="19"/>
        <end position="53"/>
    </location>
</feature>
<feature type="repeat" description="ANK" evidence="3">
    <location>
        <begin position="87"/>
        <end position="118"/>
    </location>
</feature>
<keyword evidence="1" id="KW-0677">Repeat</keyword>